<name>A0AB34K175_PRYPA</name>
<keyword evidence="2" id="KW-1185">Reference proteome</keyword>
<gene>
    <name evidence="1" type="ORF">AB1Y20_009347</name>
</gene>
<reference evidence="1 2" key="1">
    <citation type="journal article" date="2024" name="Science">
        <title>Giant polyketide synthase enzymes in the biosynthesis of giant marine polyether toxins.</title>
        <authorList>
            <person name="Fallon T.R."/>
            <person name="Shende V.V."/>
            <person name="Wierzbicki I.H."/>
            <person name="Pendleton A.L."/>
            <person name="Watervoot N.F."/>
            <person name="Auber R.P."/>
            <person name="Gonzalez D.J."/>
            <person name="Wisecaver J.H."/>
            <person name="Moore B.S."/>
        </authorList>
    </citation>
    <scope>NUCLEOTIDE SEQUENCE [LARGE SCALE GENOMIC DNA]</scope>
    <source>
        <strain evidence="1 2">12B1</strain>
    </source>
</reference>
<accession>A0AB34K175</accession>
<dbReference type="AlphaFoldDB" id="A0AB34K175"/>
<dbReference type="Proteomes" id="UP001515480">
    <property type="component" value="Unassembled WGS sequence"/>
</dbReference>
<comment type="caution">
    <text evidence="1">The sequence shown here is derived from an EMBL/GenBank/DDBJ whole genome shotgun (WGS) entry which is preliminary data.</text>
</comment>
<sequence>MHSFLTGASFVYCGRHRVRSHICAVYVAGAYARVGNASARADGRAMLDWSKFHLLKEISFNDYMVGGSHS</sequence>
<organism evidence="1 2">
    <name type="scientific">Prymnesium parvum</name>
    <name type="common">Toxic golden alga</name>
    <dbReference type="NCBI Taxonomy" id="97485"/>
    <lineage>
        <taxon>Eukaryota</taxon>
        <taxon>Haptista</taxon>
        <taxon>Haptophyta</taxon>
        <taxon>Prymnesiophyceae</taxon>
        <taxon>Prymnesiales</taxon>
        <taxon>Prymnesiaceae</taxon>
        <taxon>Prymnesium</taxon>
    </lineage>
</organism>
<evidence type="ECO:0000313" key="2">
    <source>
        <dbReference type="Proteomes" id="UP001515480"/>
    </source>
</evidence>
<evidence type="ECO:0000313" key="1">
    <source>
        <dbReference type="EMBL" id="KAL1527976.1"/>
    </source>
</evidence>
<dbReference type="EMBL" id="JBGBPQ010000002">
    <property type="protein sequence ID" value="KAL1527976.1"/>
    <property type="molecule type" value="Genomic_DNA"/>
</dbReference>
<protein>
    <submittedName>
        <fullName evidence="1">Uncharacterized protein</fullName>
    </submittedName>
</protein>
<proteinExistence type="predicted"/>